<dbReference type="EMBL" id="CAJVPZ010031917">
    <property type="protein sequence ID" value="CAG8740515.1"/>
    <property type="molecule type" value="Genomic_DNA"/>
</dbReference>
<name>A0A9N9ILE5_9GLOM</name>
<protein>
    <submittedName>
        <fullName evidence="1">10066_t:CDS:1</fullName>
    </submittedName>
</protein>
<gene>
    <name evidence="1" type="ORF">RFULGI_LOCUS12822</name>
</gene>
<comment type="caution">
    <text evidence="1">The sequence shown here is derived from an EMBL/GenBank/DDBJ whole genome shotgun (WGS) entry which is preliminary data.</text>
</comment>
<keyword evidence="2" id="KW-1185">Reference proteome</keyword>
<dbReference type="Proteomes" id="UP000789396">
    <property type="component" value="Unassembled WGS sequence"/>
</dbReference>
<organism evidence="1 2">
    <name type="scientific">Racocetra fulgida</name>
    <dbReference type="NCBI Taxonomy" id="60492"/>
    <lineage>
        <taxon>Eukaryota</taxon>
        <taxon>Fungi</taxon>
        <taxon>Fungi incertae sedis</taxon>
        <taxon>Mucoromycota</taxon>
        <taxon>Glomeromycotina</taxon>
        <taxon>Glomeromycetes</taxon>
        <taxon>Diversisporales</taxon>
        <taxon>Gigasporaceae</taxon>
        <taxon>Racocetra</taxon>
    </lineage>
</organism>
<feature type="non-terminal residue" evidence="1">
    <location>
        <position position="49"/>
    </location>
</feature>
<accession>A0A9N9ILE5</accession>
<dbReference type="OrthoDB" id="10369938at2759"/>
<dbReference type="AlphaFoldDB" id="A0A9N9ILE5"/>
<sequence length="49" mass="5530">GLTILWDAESVVKFVTEIKKLRKCLEKIDANFELLASRFDDGAPPEPLI</sequence>
<proteinExistence type="predicted"/>
<feature type="non-terminal residue" evidence="1">
    <location>
        <position position="1"/>
    </location>
</feature>
<evidence type="ECO:0000313" key="2">
    <source>
        <dbReference type="Proteomes" id="UP000789396"/>
    </source>
</evidence>
<evidence type="ECO:0000313" key="1">
    <source>
        <dbReference type="EMBL" id="CAG8740515.1"/>
    </source>
</evidence>
<reference evidence="1" key="1">
    <citation type="submission" date="2021-06" db="EMBL/GenBank/DDBJ databases">
        <authorList>
            <person name="Kallberg Y."/>
            <person name="Tangrot J."/>
            <person name="Rosling A."/>
        </authorList>
    </citation>
    <scope>NUCLEOTIDE SEQUENCE</scope>
    <source>
        <strain evidence="1">IN212</strain>
    </source>
</reference>